<organism evidence="2 3">
    <name type="scientific">Dothidotthia symphoricarpi CBS 119687</name>
    <dbReference type="NCBI Taxonomy" id="1392245"/>
    <lineage>
        <taxon>Eukaryota</taxon>
        <taxon>Fungi</taxon>
        <taxon>Dikarya</taxon>
        <taxon>Ascomycota</taxon>
        <taxon>Pezizomycotina</taxon>
        <taxon>Dothideomycetes</taxon>
        <taxon>Pleosporomycetidae</taxon>
        <taxon>Pleosporales</taxon>
        <taxon>Dothidotthiaceae</taxon>
        <taxon>Dothidotthia</taxon>
    </lineage>
</organism>
<protein>
    <submittedName>
        <fullName evidence="2">Uncharacterized protein</fullName>
    </submittedName>
</protein>
<dbReference type="AlphaFoldDB" id="A0A6A6ABG7"/>
<dbReference type="GeneID" id="54408750"/>
<feature type="compositionally biased region" description="Basic residues" evidence="1">
    <location>
        <begin position="93"/>
        <end position="106"/>
    </location>
</feature>
<proteinExistence type="predicted"/>
<accession>A0A6A6ABG7</accession>
<sequence>MPINWSNRDTMDRLWAAVLASGNHTINYNEVARIFGQGATYNTVECQLRKFKKAAASLKKEASGREGPAPSPAKSRAKKTDVKVTKNGVKTGRVTKAKAKAKAGGKVKKEMSVESEGDDVVDTVEGGAGRDSKINIDSEDEDNWFV</sequence>
<name>A0A6A6ABG7_9PLEO</name>
<evidence type="ECO:0000313" key="3">
    <source>
        <dbReference type="Proteomes" id="UP000799771"/>
    </source>
</evidence>
<evidence type="ECO:0000256" key="1">
    <source>
        <dbReference type="SAM" id="MobiDB-lite"/>
    </source>
</evidence>
<keyword evidence="3" id="KW-1185">Reference proteome</keyword>
<dbReference type="Proteomes" id="UP000799771">
    <property type="component" value="Unassembled WGS sequence"/>
</dbReference>
<feature type="region of interest" description="Disordered" evidence="1">
    <location>
        <begin position="57"/>
        <end position="146"/>
    </location>
</feature>
<reference evidence="2" key="1">
    <citation type="journal article" date="2020" name="Stud. Mycol.">
        <title>101 Dothideomycetes genomes: a test case for predicting lifestyles and emergence of pathogens.</title>
        <authorList>
            <person name="Haridas S."/>
            <person name="Albert R."/>
            <person name="Binder M."/>
            <person name="Bloem J."/>
            <person name="Labutti K."/>
            <person name="Salamov A."/>
            <person name="Andreopoulos B."/>
            <person name="Baker S."/>
            <person name="Barry K."/>
            <person name="Bills G."/>
            <person name="Bluhm B."/>
            <person name="Cannon C."/>
            <person name="Castanera R."/>
            <person name="Culley D."/>
            <person name="Daum C."/>
            <person name="Ezra D."/>
            <person name="Gonzalez J."/>
            <person name="Henrissat B."/>
            <person name="Kuo A."/>
            <person name="Liang C."/>
            <person name="Lipzen A."/>
            <person name="Lutzoni F."/>
            <person name="Magnuson J."/>
            <person name="Mondo S."/>
            <person name="Nolan M."/>
            <person name="Ohm R."/>
            <person name="Pangilinan J."/>
            <person name="Park H.-J."/>
            <person name="Ramirez L."/>
            <person name="Alfaro M."/>
            <person name="Sun H."/>
            <person name="Tritt A."/>
            <person name="Yoshinaga Y."/>
            <person name="Zwiers L.-H."/>
            <person name="Turgeon B."/>
            <person name="Goodwin S."/>
            <person name="Spatafora J."/>
            <person name="Crous P."/>
            <person name="Grigoriev I."/>
        </authorList>
    </citation>
    <scope>NUCLEOTIDE SEQUENCE</scope>
    <source>
        <strain evidence="2">CBS 119687</strain>
    </source>
</reference>
<evidence type="ECO:0000313" key="2">
    <source>
        <dbReference type="EMBL" id="KAF2128505.1"/>
    </source>
</evidence>
<dbReference type="RefSeq" id="XP_033522894.1">
    <property type="nucleotide sequence ID" value="XM_033668318.1"/>
</dbReference>
<gene>
    <name evidence="2" type="ORF">P153DRAFT_367629</name>
</gene>
<dbReference type="EMBL" id="ML977508">
    <property type="protein sequence ID" value="KAF2128505.1"/>
    <property type="molecule type" value="Genomic_DNA"/>
</dbReference>
<feature type="compositionally biased region" description="Acidic residues" evidence="1">
    <location>
        <begin position="113"/>
        <end position="122"/>
    </location>
</feature>
<feature type="compositionally biased region" description="Acidic residues" evidence="1">
    <location>
        <begin position="137"/>
        <end position="146"/>
    </location>
</feature>
<dbReference type="OrthoDB" id="4828117at2759"/>